<feature type="transmembrane region" description="Helical" evidence="7">
    <location>
        <begin position="228"/>
        <end position="244"/>
    </location>
</feature>
<dbReference type="Proteomes" id="UP000305888">
    <property type="component" value="Chromosome"/>
</dbReference>
<reference evidence="8 9" key="1">
    <citation type="submission" date="2019-06" db="EMBL/GenBank/DDBJ databases">
        <title>Genome sequence of Rhodobacteraceae bacterium D4M1.</title>
        <authorList>
            <person name="Cao J."/>
        </authorList>
    </citation>
    <scope>NUCLEOTIDE SEQUENCE [LARGE SCALE GENOMIC DNA]</scope>
    <source>
        <strain evidence="8 9">D4M1</strain>
    </source>
</reference>
<feature type="transmembrane region" description="Helical" evidence="7">
    <location>
        <begin position="143"/>
        <end position="163"/>
    </location>
</feature>
<feature type="transmembrane region" description="Helical" evidence="7">
    <location>
        <begin position="36"/>
        <end position="55"/>
    </location>
</feature>
<dbReference type="InterPro" id="IPR043428">
    <property type="entry name" value="LivM-like"/>
</dbReference>
<dbReference type="PANTHER" id="PTHR30482">
    <property type="entry name" value="HIGH-AFFINITY BRANCHED-CHAIN AMINO ACID TRANSPORT SYSTEM PERMEASE"/>
    <property type="match status" value="1"/>
</dbReference>
<dbReference type="RefSeq" id="WP_138575619.1">
    <property type="nucleotide sequence ID" value="NZ_CP040818.1"/>
</dbReference>
<keyword evidence="3 7" id="KW-0812">Transmembrane</keyword>
<evidence type="ECO:0000256" key="6">
    <source>
        <dbReference type="SAM" id="MobiDB-lite"/>
    </source>
</evidence>
<dbReference type="OrthoDB" id="9814461at2"/>
<dbReference type="GO" id="GO:0005886">
    <property type="term" value="C:plasma membrane"/>
    <property type="evidence" value="ECO:0007669"/>
    <property type="project" value="UniProtKB-SubCell"/>
</dbReference>
<dbReference type="GO" id="GO:0015658">
    <property type="term" value="F:branched-chain amino acid transmembrane transporter activity"/>
    <property type="evidence" value="ECO:0007669"/>
    <property type="project" value="InterPro"/>
</dbReference>
<proteinExistence type="predicted"/>
<feature type="compositionally biased region" description="Low complexity" evidence="6">
    <location>
        <begin position="330"/>
        <end position="343"/>
    </location>
</feature>
<gene>
    <name evidence="8" type="ORF">FDP22_05165</name>
</gene>
<keyword evidence="9" id="KW-1185">Reference proteome</keyword>
<feature type="transmembrane region" description="Helical" evidence="7">
    <location>
        <begin position="199"/>
        <end position="216"/>
    </location>
</feature>
<feature type="transmembrane region" description="Helical" evidence="7">
    <location>
        <begin position="251"/>
        <end position="272"/>
    </location>
</feature>
<feature type="region of interest" description="Disordered" evidence="6">
    <location>
        <begin position="330"/>
        <end position="353"/>
    </location>
</feature>
<dbReference type="InterPro" id="IPR001851">
    <property type="entry name" value="ABC_transp_permease"/>
</dbReference>
<dbReference type="Pfam" id="PF02653">
    <property type="entry name" value="BPD_transp_2"/>
    <property type="match status" value="1"/>
</dbReference>
<evidence type="ECO:0000256" key="1">
    <source>
        <dbReference type="ARBA" id="ARBA00004651"/>
    </source>
</evidence>
<feature type="transmembrane region" description="Helical" evidence="7">
    <location>
        <begin position="6"/>
        <end position="29"/>
    </location>
</feature>
<protein>
    <submittedName>
        <fullName evidence="8">Branched-chain amino acid ABC transporter permease</fullName>
    </submittedName>
</protein>
<feature type="transmembrane region" description="Helical" evidence="7">
    <location>
        <begin position="67"/>
        <end position="88"/>
    </location>
</feature>
<dbReference type="KEGG" id="ppru:FDP22_05165"/>
<accession>A0A5B8FGH2</accession>
<dbReference type="AlphaFoldDB" id="A0A5B8FGH2"/>
<evidence type="ECO:0000313" key="9">
    <source>
        <dbReference type="Proteomes" id="UP000305888"/>
    </source>
</evidence>
<organism evidence="8 9">
    <name type="scientific">Paroceanicella profunda</name>
    <dbReference type="NCBI Taxonomy" id="2579971"/>
    <lineage>
        <taxon>Bacteria</taxon>
        <taxon>Pseudomonadati</taxon>
        <taxon>Pseudomonadota</taxon>
        <taxon>Alphaproteobacteria</taxon>
        <taxon>Rhodobacterales</taxon>
        <taxon>Paracoccaceae</taxon>
        <taxon>Paroceanicella</taxon>
    </lineage>
</organism>
<evidence type="ECO:0000256" key="5">
    <source>
        <dbReference type="ARBA" id="ARBA00023136"/>
    </source>
</evidence>
<evidence type="ECO:0000256" key="7">
    <source>
        <dbReference type="SAM" id="Phobius"/>
    </source>
</evidence>
<dbReference type="CDD" id="cd06581">
    <property type="entry name" value="TM_PBP1_LivM_like"/>
    <property type="match status" value="1"/>
</dbReference>
<keyword evidence="2" id="KW-1003">Cell membrane</keyword>
<evidence type="ECO:0000256" key="3">
    <source>
        <dbReference type="ARBA" id="ARBA00022692"/>
    </source>
</evidence>
<sequence>MEVYGYTLYLVTLLSAGGIYAILALGLNVQWGFGGLFNAGIAGFFAVGAYVSAILTTADTPEHLGGYGLPLALGAAAAMAVSALIAWGIGRICIRLRSDYLAIATIGIAEILRLVLKNEGWATNGPRGINRIPKAFESLPEPWSQVAFLGMVLATVLVLYLALERAWRSPWGRVMTAIRDSEAAARAAGKDVERFRIQAFVLGAAVMGLAGAYYAQYIKFIGPDATDPLTATFLVWVMLIAGGSGNNRGAILGAFLIWTVWSATEIFTPRLLGLAAELLPADLAAALKAETVVRAAYLRVFLIGFVLQFVLQKYARGILPETRPAVAAARTSDAPAAARTSAAAPPPARRDRG</sequence>
<evidence type="ECO:0000256" key="4">
    <source>
        <dbReference type="ARBA" id="ARBA00022989"/>
    </source>
</evidence>
<comment type="subcellular location">
    <subcellularLocation>
        <location evidence="1">Cell membrane</location>
        <topology evidence="1">Multi-pass membrane protein</topology>
    </subcellularLocation>
</comment>
<feature type="transmembrane region" description="Helical" evidence="7">
    <location>
        <begin position="292"/>
        <end position="311"/>
    </location>
</feature>
<name>A0A5B8FGH2_9RHOB</name>
<evidence type="ECO:0000256" key="2">
    <source>
        <dbReference type="ARBA" id="ARBA00022475"/>
    </source>
</evidence>
<dbReference type="EMBL" id="CP040818">
    <property type="protein sequence ID" value="QDL91221.1"/>
    <property type="molecule type" value="Genomic_DNA"/>
</dbReference>
<dbReference type="PANTHER" id="PTHR30482:SF10">
    <property type="entry name" value="HIGH-AFFINITY BRANCHED-CHAIN AMINO ACID TRANSPORT PROTEIN BRAE"/>
    <property type="match status" value="1"/>
</dbReference>
<keyword evidence="4 7" id="KW-1133">Transmembrane helix</keyword>
<evidence type="ECO:0000313" key="8">
    <source>
        <dbReference type="EMBL" id="QDL91221.1"/>
    </source>
</evidence>
<keyword evidence="5 7" id="KW-0472">Membrane</keyword>
<feature type="transmembrane region" description="Helical" evidence="7">
    <location>
        <begin position="100"/>
        <end position="116"/>
    </location>
</feature>